<evidence type="ECO:0000313" key="5">
    <source>
        <dbReference type="Proteomes" id="UP000199387"/>
    </source>
</evidence>
<reference evidence="4 5" key="1">
    <citation type="submission" date="2016-10" db="EMBL/GenBank/DDBJ databases">
        <authorList>
            <person name="de Groot N.N."/>
        </authorList>
    </citation>
    <scope>NUCLEOTIDE SEQUENCE [LARGE SCALE GENOMIC DNA]</scope>
    <source>
        <strain evidence="4 5">DSM 45514</strain>
    </source>
</reference>
<feature type="compositionally biased region" description="Acidic residues" evidence="1">
    <location>
        <begin position="162"/>
        <end position="185"/>
    </location>
</feature>
<dbReference type="Proteomes" id="UP000199387">
    <property type="component" value="Unassembled WGS sequence"/>
</dbReference>
<dbReference type="EMBL" id="FMZA01000002">
    <property type="protein sequence ID" value="SDC05159.1"/>
    <property type="molecule type" value="Genomic_DNA"/>
</dbReference>
<feature type="compositionally biased region" description="Acidic residues" evidence="1">
    <location>
        <begin position="134"/>
        <end position="155"/>
    </location>
</feature>
<feature type="signal peptide" evidence="3">
    <location>
        <begin position="1"/>
        <end position="27"/>
    </location>
</feature>
<feature type="region of interest" description="Disordered" evidence="1">
    <location>
        <begin position="25"/>
        <end position="235"/>
    </location>
</feature>
<keyword evidence="2" id="KW-0812">Transmembrane</keyword>
<feature type="transmembrane region" description="Helical" evidence="2">
    <location>
        <begin position="235"/>
        <end position="253"/>
    </location>
</feature>
<accession>A0A1G6IF58</accession>
<dbReference type="AlphaFoldDB" id="A0A1G6IF58"/>
<proteinExistence type="predicted"/>
<dbReference type="RefSeq" id="WP_143003435.1">
    <property type="nucleotide sequence ID" value="NZ_FMZA01000002.1"/>
</dbReference>
<feature type="chain" id="PRO_5011483352" evidence="3">
    <location>
        <begin position="28"/>
        <end position="260"/>
    </location>
</feature>
<name>A0A1G6IF58_9BACL</name>
<dbReference type="STRING" id="1236220.SAMN04488112_102209"/>
<dbReference type="OrthoDB" id="565380at2"/>
<evidence type="ECO:0000256" key="3">
    <source>
        <dbReference type="SAM" id="SignalP"/>
    </source>
</evidence>
<evidence type="ECO:0000256" key="1">
    <source>
        <dbReference type="SAM" id="MobiDB-lite"/>
    </source>
</evidence>
<sequence length="260" mass="28188">MVKKRVKIATVTSLSMVGLMVANPVYANPDESPADTGLSVEVGKDSEEETSASIQSPEQGETPEQDEEKDRGLFDILFPDPDEDEEEPNEGEEGQGEEPEEGEDPNEGEEPTEPEPLPEDPENPDLPLPGLPGDGDEDEDNGDEDGDQDGSEEDEQNRPEEGNNDGSEEDGSENDDSNNTEEDELVTVPEPTDPPAEEKPESISYLHNAKDQQQQQEQNGDKGGKLPDTSSSHPMQMAVGLLTAVSGAALLFFRRLRSQS</sequence>
<keyword evidence="2" id="KW-1133">Transmembrane helix</keyword>
<evidence type="ECO:0000313" key="4">
    <source>
        <dbReference type="EMBL" id="SDC05159.1"/>
    </source>
</evidence>
<organism evidence="4 5">
    <name type="scientific">Melghirimyces thermohalophilus</name>
    <dbReference type="NCBI Taxonomy" id="1236220"/>
    <lineage>
        <taxon>Bacteria</taxon>
        <taxon>Bacillati</taxon>
        <taxon>Bacillota</taxon>
        <taxon>Bacilli</taxon>
        <taxon>Bacillales</taxon>
        <taxon>Thermoactinomycetaceae</taxon>
        <taxon>Melghirimyces</taxon>
    </lineage>
</organism>
<keyword evidence="3" id="KW-0732">Signal</keyword>
<keyword evidence="2" id="KW-0472">Membrane</keyword>
<evidence type="ECO:0000256" key="2">
    <source>
        <dbReference type="SAM" id="Phobius"/>
    </source>
</evidence>
<dbReference type="NCBIfam" id="TIGR01167">
    <property type="entry name" value="LPXTG_anchor"/>
    <property type="match status" value="1"/>
</dbReference>
<protein>
    <submittedName>
        <fullName evidence="4">LPXTG-motif cell wall anchor domain-containing protein</fullName>
    </submittedName>
</protein>
<gene>
    <name evidence="4" type="ORF">SAMN04488112_102209</name>
</gene>
<keyword evidence="5" id="KW-1185">Reference proteome</keyword>
<feature type="compositionally biased region" description="Acidic residues" evidence="1">
    <location>
        <begin position="80"/>
        <end position="123"/>
    </location>
</feature>